<dbReference type="PROSITE" id="PS50075">
    <property type="entry name" value="CARRIER"/>
    <property type="match status" value="2"/>
</dbReference>
<accession>A0A7Z0BB49</accession>
<keyword evidence="5" id="KW-0045">Antibiotic biosynthesis</keyword>
<evidence type="ECO:0000259" key="8">
    <source>
        <dbReference type="PROSITE" id="PS50075"/>
    </source>
</evidence>
<dbReference type="Pfam" id="PF00550">
    <property type="entry name" value="PP-binding"/>
    <property type="match status" value="2"/>
</dbReference>
<dbReference type="InterPro" id="IPR020806">
    <property type="entry name" value="PKS_PP-bd"/>
</dbReference>
<dbReference type="InterPro" id="IPR016039">
    <property type="entry name" value="Thiolase-like"/>
</dbReference>
<dbReference type="InterPro" id="IPR014030">
    <property type="entry name" value="Ketoacyl_synth_N"/>
</dbReference>
<gene>
    <name evidence="10" type="ORF">HNR22_000193</name>
</gene>
<dbReference type="InterPro" id="IPR036736">
    <property type="entry name" value="ACP-like_sf"/>
</dbReference>
<evidence type="ECO:0000313" key="11">
    <source>
        <dbReference type="Proteomes" id="UP000523545"/>
    </source>
</evidence>
<dbReference type="InterPro" id="IPR016036">
    <property type="entry name" value="Malonyl_transacylase_ACP-bd"/>
</dbReference>
<dbReference type="SUPFAM" id="SSF52151">
    <property type="entry name" value="FabD/lysophospholipase-like"/>
    <property type="match status" value="2"/>
</dbReference>
<dbReference type="PROSITE" id="PS00606">
    <property type="entry name" value="KS3_1"/>
    <property type="match status" value="2"/>
</dbReference>
<dbReference type="FunFam" id="1.10.1200.10:FF:000007">
    <property type="entry name" value="Probable polyketide synthase pks17"/>
    <property type="match status" value="2"/>
</dbReference>
<dbReference type="GO" id="GO:0006633">
    <property type="term" value="P:fatty acid biosynthetic process"/>
    <property type="evidence" value="ECO:0007669"/>
    <property type="project" value="InterPro"/>
</dbReference>
<dbReference type="InterPro" id="IPR014043">
    <property type="entry name" value="Acyl_transferase_dom"/>
</dbReference>
<dbReference type="GO" id="GO:0004315">
    <property type="term" value="F:3-oxoacyl-[acyl-carrier-protein] synthase activity"/>
    <property type="evidence" value="ECO:0007669"/>
    <property type="project" value="InterPro"/>
</dbReference>
<dbReference type="InterPro" id="IPR041618">
    <property type="entry name" value="PKS_DE"/>
</dbReference>
<dbReference type="SMART" id="SM00823">
    <property type="entry name" value="PKS_PP"/>
    <property type="match status" value="2"/>
</dbReference>
<evidence type="ECO:0000313" key="10">
    <source>
        <dbReference type="EMBL" id="NYH40466.1"/>
    </source>
</evidence>
<evidence type="ECO:0000259" key="9">
    <source>
        <dbReference type="PROSITE" id="PS52004"/>
    </source>
</evidence>
<dbReference type="InterPro" id="IPR032821">
    <property type="entry name" value="PKS_assoc"/>
</dbReference>
<comment type="cofactor">
    <cofactor evidence="1">
        <name>pantetheine 4'-phosphate</name>
        <dbReference type="ChEBI" id="CHEBI:47942"/>
    </cofactor>
</comment>
<dbReference type="InterPro" id="IPR036291">
    <property type="entry name" value="NAD(P)-bd_dom_sf"/>
</dbReference>
<dbReference type="SUPFAM" id="SSF55048">
    <property type="entry name" value="Probable ACP-binding domain of malonyl-CoA ACP transacylase"/>
    <property type="match status" value="2"/>
</dbReference>
<evidence type="ECO:0000256" key="7">
    <source>
        <dbReference type="ARBA" id="ARBA00023315"/>
    </source>
</evidence>
<keyword evidence="11" id="KW-1185">Reference proteome</keyword>
<dbReference type="NCBIfam" id="NF045894">
    <property type="entry name" value="PKS_plus_SDR"/>
    <property type="match status" value="2"/>
</dbReference>
<name>A0A7Z0BB49_9ACTN</name>
<dbReference type="PANTHER" id="PTHR43775">
    <property type="entry name" value="FATTY ACID SYNTHASE"/>
    <property type="match status" value="1"/>
</dbReference>
<sequence length="3077" mass="319328">MANEERLRYFLKRVTADLETAQERIRHLEVRADEPIAIIGVGCRFPGGVDSPESLWNLVAADGDGITPFPADRGWDTEALFDPDPDNPGTSYAAEGGFLSGAGDFDAGFFGISPREALAMDPAQRLLLEVSWEAIERAGIDPASLSGSPTGVFAGTNGSDYAAMLMGASEGLEGYLATGNAGAVISGRVSYSLGLEGPAVTVDTACSSSLVALHLAAQALRAGECSLALAGGVTVMATPSLFVGFSRQRGLAADGRCKAFAGAADGTGFAEGAGVLLLERLSEAQRNGHPVLAVVRGSAVNQDGASNGLTAPNGPSQQRVIQAALVDARLSAADVDVVEAHGTGTRLGDPIEAQALLATYGRERPADQPLWLGSVKSNIGHTQAAAGVAGIIKMVEALRHETLPRTLHVDEPTPQVDWSDGAVELLTSPRPWAAGERPRRAGVSSFGVSGTNAHVIIEEAPAAPVDEPVGTAPDVPWLLSAAAPEALRGQAERLSRVTADPGAVAYSLLSTRSVLSHRAVVLGPDHSAGLSALRDGLPSGSVVSGAAHPDSGVVFVFPGQGSQWVGMATALLDAEPVFAARIAECAAALSPFVDWNLLDVLRSDDPLERVDVVQPVLWAVHVSLAEVWRARGVTPDAVIGHSQGEIAAACVAGVLSLSDAARVVALRSKALLSIAGTGGMVSVNAGLDVVTPLLTDGVSVAVVNGPTSVAVAGADLDPFLAAAEAAGVRARRVKVDYASHCALVEPVEAELTRVLDGVQLLAGEVLVFSTVEDGGAMDAGYWYRNLRQPVRLDLAVAAAQAAGHRIFIEVSAHPVLAGAIEATTIGTLRRDAGGPEQVVRSLAEAWVRGAPVDWSTIIPATRVVDLPTYPFQHERYWPTRGSAISAADPVDSEFWQAVENGDLTPLGITGDGGELLPALTAWRRRKREHHTLDDWRYRVTWQSRTTPAENTLTGTWLLLRPAGEPWSDAVEDALAQAGARVVPVAIAPGPIDRSALADAVNASIGATPVDGVLSLLSLPAAEAADAVNDASTVLHGLADASVTAPLWLATRSGVRVGRSDAAPAPTQAALWGFGRVVALEEPHRWGGLIDLPAQPDSRSAARLVAALTTGDDEDQFAVRASGLYTRRLTRAPQGATPEWSPSGTALVTGGTGAIGAHTARWLARNGAEHLVLTSRRGPDAPGADDLQAELEQAGARVTITACDIADRDALRTLIDGLADLTSVFHTAAVLDDGTLGSLDRDRIERVLAPKAVAAQHLHDLTRDRDLTAFVLFSSLAGTLGNAGQGAYAAANAYLDALAEQRAAAGLPATSIAWGRWGDGGLAEEAVRRERLSRGGLGAMDPALALTGLAAAIGAGESALALTDVDWQRFAPTFTAVRPNPTLATLWEAAGSTGTDPSGDLTRRLRSMTARDRAAALVELVRGHAAAVLGHSGVDGVEPERAFRDLGFDSLTAVELRNALGAAIGLRLPATLIFDHPSALALGAHLGGLLAGGADAAAEPDAGPDAGPNASTAADQDDPIVVVGMSCRFPGGADNPDQLWQLVHGEVDAISTFPADRGWDVDSVYDADPDNAGTSYVREGGFLYGAAAFDPEFFGISPREALAMDPQQRLLLETAWEAFEHAGIDPSTARGEQVGVFVGSNGQDYGALLYGSTEGVEGHTMTGNAGSVASGRISYALGLEGPAVTIDTACSSSLVALHLAAQSLRQGECRQALAGGVTVMATPGRFVEFSRQRGLAADGRCKAFADGADGTGWGEGAGMLLLERRSAALAAGHQILATVRGSAINQDGASNGLTAPNGPAQQRVIRAALADAGLRPSEVDLVEAHGTGTRLGDPIEAQALLATYGQHRPADRPLRLGSIKSNIGHTQAAAGVAGVIKVIQAMRYGVLPRTLHVDQPSAEVDWESGAVALLDRSLPWEGAGPRRAAVSSFGISGTNAHVVLEGDPAPATAAPATNPQRPATWLLSSRTEEGLRDQAGRLLGHLDEHPGLDPYDVGFSLATTRTQHRHRAAVFGRAELAAVAAGSPAPITGSVVRGRTAIVFSGQGSQRPGMGLELAASYPVFAEAFDAACAELDLYLDRPLREVIADGGDLDQTVYTQAALFAVEVALYRLVGATPDYLVGHSIGEIAAAHVAGVLSLTDAAKLVAARGRLMQALPAGGVMVAVRATEAEVLPLLVDGVSVAAVNGPRSVVLSGAADEVAAVAAQFEKSKQLKVSHAFHSVLMEPMLAEFARVAETLTYASPRIPVVSNVTGQIAETQDAAYWVRHVREAVRFADGIATLEGLGVTTFVEIGPDGVQSAMGADCVTDAVFVPVQRSDRDQPTALRTALAQLHVRGVAVDWAALHPGARRVDLPTYAFQRQHYWPGSVSWARPAADNDEHLWDRIERADLDGISAELALPSDATLPAVVRALSDWRRQARRSSTIDGWRYGVRWRPLSSTGTPTLTGTWLLVSTPEHPTAELAAVLRRHGAATGTVTLTPADLTRAGTAARLGAALDEHGPVHGILSLLALDQEPHPTHPILTRGVAGTVTLVQALDQLGATAPVWSVTRGAVAIGGSERVAAPAQAQVWGLGRVAALEQPRLWAGLVDLPPLLDDRAGSRLCAVLAGAGAGGGEDQVAVRASAIFGRRLVRHPRSTTPGPQWRPRGTVLITGGTGALGGRVARLLAERGAEHLLLLSRRGADAPGVADLTGELTALGARVTVEACDVADRDALAGVLDRVPADLPLTAVVHAAGIGTPGSLRDTDLDEFASVVRAKIAGAVHLDALLGERPLDAFVLFSSIAGIWGSGGQGAYAAANAYLDALAEARRGRGLAGTAVAWGPWGDGGMAEGPAQEQLRRRGLPVMNPESAIEALAAAIDDREVALAVADVDWARFALPFQAVRSGRLLDEIDEARAALTAAAPGAESAADADALRRSLTGLPAAERERVVLDLIRKNAARVLGHTAPGGVDVDRGFLELGFDSLTGVELRNALSAELGLPLPATLIFDYPSPLVLAEHVLDQLAGPEAGGDPEEQQVRQVLSRIPVERLRAAGLLDTLLGLAQTGSEAPDAPPATDDDGEDLAELDVSELVRLALDGTES</sequence>
<evidence type="ECO:0000256" key="5">
    <source>
        <dbReference type="ARBA" id="ARBA00023194"/>
    </source>
</evidence>
<dbReference type="InterPro" id="IPR016035">
    <property type="entry name" value="Acyl_Trfase/lysoPLipase"/>
</dbReference>
<reference evidence="10 11" key="1">
    <citation type="submission" date="2020-07" db="EMBL/GenBank/DDBJ databases">
        <title>Sequencing the genomes of 1000 actinobacteria strains.</title>
        <authorList>
            <person name="Klenk H.-P."/>
        </authorList>
    </citation>
    <scope>NUCLEOTIDE SEQUENCE [LARGE SCALE GENOMIC DNA]</scope>
    <source>
        <strain evidence="10 11">DSM 45876</strain>
    </source>
</reference>
<dbReference type="InterPro" id="IPR057326">
    <property type="entry name" value="KR_dom"/>
</dbReference>
<dbReference type="CDD" id="cd08952">
    <property type="entry name" value="KR_1_SDR_x"/>
    <property type="match status" value="2"/>
</dbReference>
<evidence type="ECO:0000256" key="1">
    <source>
        <dbReference type="ARBA" id="ARBA00001957"/>
    </source>
</evidence>
<dbReference type="SMART" id="SM00827">
    <property type="entry name" value="PKS_AT"/>
    <property type="match status" value="2"/>
</dbReference>
<dbReference type="InterPro" id="IPR013968">
    <property type="entry name" value="PKS_KR"/>
</dbReference>
<dbReference type="InterPro" id="IPR009081">
    <property type="entry name" value="PP-bd_ACP"/>
</dbReference>
<keyword evidence="2" id="KW-0596">Phosphopantetheine</keyword>
<dbReference type="GO" id="GO:0033068">
    <property type="term" value="P:macrolide biosynthetic process"/>
    <property type="evidence" value="ECO:0007669"/>
    <property type="project" value="UniProtKB-ARBA"/>
</dbReference>
<dbReference type="InterPro" id="IPR006162">
    <property type="entry name" value="Ppantetheine_attach_site"/>
</dbReference>
<dbReference type="Pfam" id="PF08659">
    <property type="entry name" value="KR"/>
    <property type="match status" value="2"/>
</dbReference>
<dbReference type="Pfam" id="PF00698">
    <property type="entry name" value="Acyl_transf_1"/>
    <property type="match status" value="2"/>
</dbReference>
<feature type="domain" description="Ketosynthase family 3 (KS3)" evidence="9">
    <location>
        <begin position="33"/>
        <end position="459"/>
    </location>
</feature>
<dbReference type="GO" id="GO:0004312">
    <property type="term" value="F:fatty acid synthase activity"/>
    <property type="evidence" value="ECO:0007669"/>
    <property type="project" value="TreeGrafter"/>
</dbReference>
<dbReference type="Proteomes" id="UP000523545">
    <property type="component" value="Unassembled WGS sequence"/>
</dbReference>
<dbReference type="InterPro" id="IPR014031">
    <property type="entry name" value="Ketoacyl_synth_C"/>
</dbReference>
<dbReference type="Pfam" id="PF18369">
    <property type="entry name" value="PKS_DE"/>
    <property type="match status" value="2"/>
</dbReference>
<dbReference type="InterPro" id="IPR015083">
    <property type="entry name" value="NorB/c/GfsB-D-like_docking"/>
</dbReference>
<dbReference type="Gene3D" id="1.10.1200.10">
    <property type="entry name" value="ACP-like"/>
    <property type="match status" value="2"/>
</dbReference>
<dbReference type="SUPFAM" id="SSF53901">
    <property type="entry name" value="Thiolase-like"/>
    <property type="match status" value="2"/>
</dbReference>
<feature type="domain" description="Carrier" evidence="8">
    <location>
        <begin position="2925"/>
        <end position="3000"/>
    </location>
</feature>
<keyword evidence="4 10" id="KW-0808">Transferase</keyword>
<dbReference type="PROSITE" id="PS52004">
    <property type="entry name" value="KS3_2"/>
    <property type="match status" value="2"/>
</dbReference>
<evidence type="ECO:0000256" key="6">
    <source>
        <dbReference type="ARBA" id="ARBA00023268"/>
    </source>
</evidence>
<evidence type="ECO:0000256" key="3">
    <source>
        <dbReference type="ARBA" id="ARBA00022553"/>
    </source>
</evidence>
<dbReference type="SMART" id="SM00825">
    <property type="entry name" value="PKS_KS"/>
    <property type="match status" value="2"/>
</dbReference>
<evidence type="ECO:0000256" key="4">
    <source>
        <dbReference type="ARBA" id="ARBA00022679"/>
    </source>
</evidence>
<dbReference type="PROSITE" id="PS00012">
    <property type="entry name" value="PHOSPHOPANTETHEINE"/>
    <property type="match status" value="2"/>
</dbReference>
<dbReference type="SMART" id="SM01294">
    <property type="entry name" value="PKS_PP_betabranch"/>
    <property type="match status" value="2"/>
</dbReference>
<protein>
    <submittedName>
        <fullName evidence="10">Acyl transferase domain-containing protein/acyl carrier protein</fullName>
    </submittedName>
</protein>
<dbReference type="PANTHER" id="PTHR43775:SF51">
    <property type="entry name" value="INACTIVE PHENOLPHTHIOCEROL SYNTHESIS POLYKETIDE SYNTHASE TYPE I PKS1-RELATED"/>
    <property type="match status" value="1"/>
</dbReference>
<proteinExistence type="predicted"/>
<dbReference type="EMBL" id="JACCHK010000001">
    <property type="protein sequence ID" value="NYH40466.1"/>
    <property type="molecule type" value="Genomic_DNA"/>
</dbReference>
<dbReference type="Gene3D" id="3.40.366.10">
    <property type="entry name" value="Malonyl-Coenzyme A Acyl Carrier Protein, domain 2"/>
    <property type="match status" value="2"/>
</dbReference>
<dbReference type="SUPFAM" id="SSF47336">
    <property type="entry name" value="ACP-like"/>
    <property type="match status" value="2"/>
</dbReference>
<feature type="domain" description="Ketosynthase family 3 (KS3)" evidence="9">
    <location>
        <begin position="1516"/>
        <end position="1941"/>
    </location>
</feature>
<dbReference type="FunFam" id="3.40.47.10:FF:000019">
    <property type="entry name" value="Polyketide synthase type I"/>
    <property type="match status" value="2"/>
</dbReference>
<dbReference type="SMART" id="SM00822">
    <property type="entry name" value="PKS_KR"/>
    <property type="match status" value="2"/>
</dbReference>
<evidence type="ECO:0000256" key="2">
    <source>
        <dbReference type="ARBA" id="ARBA00022450"/>
    </source>
</evidence>
<dbReference type="CDD" id="cd00833">
    <property type="entry name" value="PKS"/>
    <property type="match status" value="2"/>
</dbReference>
<dbReference type="Gene3D" id="3.40.47.10">
    <property type="match status" value="2"/>
</dbReference>
<feature type="domain" description="Carrier" evidence="8">
    <location>
        <begin position="1414"/>
        <end position="1489"/>
    </location>
</feature>
<dbReference type="InterPro" id="IPR001227">
    <property type="entry name" value="Ac_transferase_dom_sf"/>
</dbReference>
<dbReference type="Pfam" id="PF02801">
    <property type="entry name" value="Ketoacyl-synt_C"/>
    <property type="match status" value="2"/>
</dbReference>
<dbReference type="Gene3D" id="3.30.70.3290">
    <property type="match status" value="2"/>
</dbReference>
<dbReference type="Pfam" id="PF08990">
    <property type="entry name" value="Docking"/>
    <property type="match status" value="1"/>
</dbReference>
<dbReference type="Gene3D" id="3.40.50.720">
    <property type="entry name" value="NAD(P)-binding Rossmann-like Domain"/>
    <property type="match status" value="2"/>
</dbReference>
<comment type="caution">
    <text evidence="10">The sequence shown here is derived from an EMBL/GenBank/DDBJ whole genome shotgun (WGS) entry which is preliminary data.</text>
</comment>
<dbReference type="SUPFAM" id="SSF51735">
    <property type="entry name" value="NAD(P)-binding Rossmann-fold domains"/>
    <property type="match status" value="4"/>
</dbReference>
<organism evidence="10 11">
    <name type="scientific">Micromonospora jinlongensis</name>
    <dbReference type="NCBI Taxonomy" id="1287877"/>
    <lineage>
        <taxon>Bacteria</taxon>
        <taxon>Bacillati</taxon>
        <taxon>Actinomycetota</taxon>
        <taxon>Actinomycetes</taxon>
        <taxon>Micromonosporales</taxon>
        <taxon>Micromonosporaceae</taxon>
        <taxon>Micromonospora</taxon>
    </lineage>
</organism>
<dbReference type="Pfam" id="PF16197">
    <property type="entry name" value="KAsynt_C_assoc"/>
    <property type="match status" value="2"/>
</dbReference>
<dbReference type="InterPro" id="IPR018201">
    <property type="entry name" value="Ketoacyl_synth_AS"/>
</dbReference>
<dbReference type="GO" id="GO:0031177">
    <property type="term" value="F:phosphopantetheine binding"/>
    <property type="evidence" value="ECO:0007669"/>
    <property type="project" value="InterPro"/>
</dbReference>
<keyword evidence="7" id="KW-0012">Acyltransferase</keyword>
<dbReference type="InterPro" id="IPR050091">
    <property type="entry name" value="PKS_NRPS_Biosynth_Enz"/>
</dbReference>
<dbReference type="InterPro" id="IPR020841">
    <property type="entry name" value="PKS_Beta-ketoAc_synthase_dom"/>
</dbReference>
<keyword evidence="6" id="KW-0511">Multifunctional enzyme</keyword>
<keyword evidence="3" id="KW-0597">Phosphoprotein</keyword>
<dbReference type="Pfam" id="PF00109">
    <property type="entry name" value="ketoacyl-synt"/>
    <property type="match status" value="2"/>
</dbReference>